<evidence type="ECO:0000313" key="3">
    <source>
        <dbReference type="Proteomes" id="UP000297975"/>
    </source>
</evidence>
<accession>A0A4Y8ISA9</accession>
<evidence type="ECO:0000313" key="2">
    <source>
        <dbReference type="EMBL" id="TFB22892.1"/>
    </source>
</evidence>
<proteinExistence type="predicted"/>
<keyword evidence="3" id="KW-1185">Reference proteome</keyword>
<dbReference type="PROSITE" id="PS51257">
    <property type="entry name" value="PROKAR_LIPOPROTEIN"/>
    <property type="match status" value="1"/>
</dbReference>
<keyword evidence="1" id="KW-0732">Signal</keyword>
<reference evidence="2 3" key="1">
    <citation type="submission" date="2019-03" db="EMBL/GenBank/DDBJ databases">
        <authorList>
            <person name="He R.-H."/>
        </authorList>
    </citation>
    <scope>NUCLEOTIDE SEQUENCE [LARGE SCALE GENOMIC DNA]</scope>
    <source>
        <strain evidence="3">SH 714</strain>
    </source>
</reference>
<sequence length="164" mass="18758">MKKLWMIILITVVLTACGTASGNSMPEAMPEDFNFSVKFGVSSKNQVNTYTDTITKDLIANGTATADLTLTDEEMQDIYKKMREINIMEEKDLIPDTNCGQEPHTDDSWKITIKGETITHEWTESYCELTDDARKLYDLRQEIWQLVRSKDEYKQLPKAEGGYS</sequence>
<dbReference type="Proteomes" id="UP000297975">
    <property type="component" value="Unassembled WGS sequence"/>
</dbReference>
<name>A0A4Y8ISA9_9BACI</name>
<feature type="chain" id="PRO_5021415943" evidence="1">
    <location>
        <begin position="23"/>
        <end position="164"/>
    </location>
</feature>
<dbReference type="RefSeq" id="WP_134339623.1">
    <property type="nucleotide sequence ID" value="NZ_SOPW01000005.1"/>
</dbReference>
<organism evidence="2 3">
    <name type="scientific">Filobacillus milosensis</name>
    <dbReference type="NCBI Taxonomy" id="94137"/>
    <lineage>
        <taxon>Bacteria</taxon>
        <taxon>Bacillati</taxon>
        <taxon>Bacillota</taxon>
        <taxon>Bacilli</taxon>
        <taxon>Bacillales</taxon>
        <taxon>Bacillaceae</taxon>
        <taxon>Filobacillus</taxon>
    </lineage>
</organism>
<evidence type="ECO:0000256" key="1">
    <source>
        <dbReference type="SAM" id="SignalP"/>
    </source>
</evidence>
<feature type="signal peptide" evidence="1">
    <location>
        <begin position="1"/>
        <end position="22"/>
    </location>
</feature>
<comment type="caution">
    <text evidence="2">The sequence shown here is derived from an EMBL/GenBank/DDBJ whole genome shotgun (WGS) entry which is preliminary data.</text>
</comment>
<dbReference type="AlphaFoldDB" id="A0A4Y8ISA9"/>
<dbReference type="OrthoDB" id="1954789at2"/>
<dbReference type="EMBL" id="SOPW01000005">
    <property type="protein sequence ID" value="TFB22892.1"/>
    <property type="molecule type" value="Genomic_DNA"/>
</dbReference>
<gene>
    <name evidence="2" type="ORF">E3U55_06535</name>
</gene>
<protein>
    <submittedName>
        <fullName evidence="2">Uncharacterized protein</fullName>
    </submittedName>
</protein>